<dbReference type="AlphaFoldDB" id="A0A0F9X9I5"/>
<proteinExistence type="predicted"/>
<protein>
    <submittedName>
        <fullName evidence="1">Uncharacterized protein</fullName>
    </submittedName>
</protein>
<accession>A0A0F9X9I5</accession>
<gene>
    <name evidence="1" type="ORF">LCGC14_0175150</name>
</gene>
<dbReference type="EMBL" id="LAZR01000069">
    <property type="protein sequence ID" value="KKN95646.1"/>
    <property type="molecule type" value="Genomic_DNA"/>
</dbReference>
<reference evidence="1" key="1">
    <citation type="journal article" date="2015" name="Nature">
        <title>Complex archaea that bridge the gap between prokaryotes and eukaryotes.</title>
        <authorList>
            <person name="Spang A."/>
            <person name="Saw J.H."/>
            <person name="Jorgensen S.L."/>
            <person name="Zaremba-Niedzwiedzka K."/>
            <person name="Martijn J."/>
            <person name="Lind A.E."/>
            <person name="van Eijk R."/>
            <person name="Schleper C."/>
            <person name="Guy L."/>
            <person name="Ettema T.J."/>
        </authorList>
    </citation>
    <scope>NUCLEOTIDE SEQUENCE</scope>
</reference>
<sequence length="75" mass="8619">MECKHVLKLELGIIEQNILRAILGNISAKKIEEMINDANKKNPRLNLPLDETHELIESLFAVFTPAYNMLDEQKD</sequence>
<comment type="caution">
    <text evidence="1">The sequence shown here is derived from an EMBL/GenBank/DDBJ whole genome shotgun (WGS) entry which is preliminary data.</text>
</comment>
<organism evidence="1">
    <name type="scientific">marine sediment metagenome</name>
    <dbReference type="NCBI Taxonomy" id="412755"/>
    <lineage>
        <taxon>unclassified sequences</taxon>
        <taxon>metagenomes</taxon>
        <taxon>ecological metagenomes</taxon>
    </lineage>
</organism>
<evidence type="ECO:0000313" key="1">
    <source>
        <dbReference type="EMBL" id="KKN95646.1"/>
    </source>
</evidence>
<name>A0A0F9X9I5_9ZZZZ</name>